<accession>A0A6B0RWH6</accession>
<name>A0A6B0RWH6_9CETA</name>
<keyword evidence="4" id="KW-0539">Nucleus</keyword>
<dbReference type="Pfam" id="PF16050">
    <property type="entry name" value="CDC73_N"/>
    <property type="match status" value="1"/>
</dbReference>
<evidence type="ECO:0000256" key="3">
    <source>
        <dbReference type="ARBA" id="ARBA00023163"/>
    </source>
</evidence>
<dbReference type="GO" id="GO:0000993">
    <property type="term" value="F:RNA polymerase II complex binding"/>
    <property type="evidence" value="ECO:0007669"/>
    <property type="project" value="TreeGrafter"/>
</dbReference>
<organism evidence="12 13">
    <name type="scientific">Bos mutus</name>
    <name type="common">wild yak</name>
    <dbReference type="NCBI Taxonomy" id="72004"/>
    <lineage>
        <taxon>Eukaryota</taxon>
        <taxon>Metazoa</taxon>
        <taxon>Chordata</taxon>
        <taxon>Craniata</taxon>
        <taxon>Vertebrata</taxon>
        <taxon>Euteleostomi</taxon>
        <taxon>Mammalia</taxon>
        <taxon>Eutheria</taxon>
        <taxon>Laurasiatheria</taxon>
        <taxon>Artiodactyla</taxon>
        <taxon>Ruminantia</taxon>
        <taxon>Pecora</taxon>
        <taxon>Bovidae</taxon>
        <taxon>Bovinae</taxon>
        <taxon>Bos</taxon>
    </lineage>
</organism>
<evidence type="ECO:0000313" key="13">
    <source>
        <dbReference type="Proteomes" id="UP000322234"/>
    </source>
</evidence>
<keyword evidence="13" id="KW-1185">Reference proteome</keyword>
<comment type="caution">
    <text evidence="12">The sequence shown here is derived from an EMBL/GenBank/DDBJ whole genome shotgun (WGS) entry which is preliminary data.</text>
</comment>
<evidence type="ECO:0000256" key="5">
    <source>
        <dbReference type="ARBA" id="ARBA00023306"/>
    </source>
</evidence>
<comment type="subunit">
    <text evidence="6">Component of the PAF1 complex, which consists of CDC73, PAF1, LEO1, CTR9, RTF1 and SKIC8. The PAF1 complex interacts with PHF5A. Within the PAF1 complex interacts directly with PHF5A. Interacts with POLR2A, CPSF1, CPSF4, CSTF2, KMT2A/MLL1 and CTNNB1. Interacts with a Set1-like complex that has histone methyltransferase activity and methylates histone H3. Found in a complex with BCL9L or BCL9, CDC73, CTNNB1 and PYGO1 indicative for the participation in a nuclear Wnt signaling complex. Interacts with PTPN11. Interacts with SETD5.</text>
</comment>
<feature type="region of interest" description="Disordered" evidence="9">
    <location>
        <begin position="260"/>
        <end position="292"/>
    </location>
</feature>
<feature type="domain" description="Cell division control protein 73 C-terminal" evidence="10">
    <location>
        <begin position="357"/>
        <end position="520"/>
    </location>
</feature>
<feature type="domain" description="Paf1 complex subunit Cdc73 N-terminal" evidence="11">
    <location>
        <begin position="1"/>
        <end position="297"/>
    </location>
</feature>
<evidence type="ECO:0000256" key="8">
    <source>
        <dbReference type="ARBA" id="ARBA00080321"/>
    </source>
</evidence>
<dbReference type="Pfam" id="PF05179">
    <property type="entry name" value="CDC73_C"/>
    <property type="match status" value="1"/>
</dbReference>
<dbReference type="GO" id="GO:0000122">
    <property type="term" value="P:negative regulation of transcription by RNA polymerase II"/>
    <property type="evidence" value="ECO:0007669"/>
    <property type="project" value="UniProtKB-ARBA"/>
</dbReference>
<evidence type="ECO:0000259" key="10">
    <source>
        <dbReference type="Pfam" id="PF05179"/>
    </source>
</evidence>
<dbReference type="Gene3D" id="3.40.50.11990">
    <property type="entry name" value="RNA polymerase II accessory factor, Cdc73 C-terminal domain"/>
    <property type="match status" value="1"/>
</dbReference>
<comment type="similarity">
    <text evidence="2">Belongs to the CDC73 family.</text>
</comment>
<dbReference type="PANTHER" id="PTHR12466">
    <property type="entry name" value="CDC73 DOMAIN PROTEIN"/>
    <property type="match status" value="1"/>
</dbReference>
<evidence type="ECO:0000256" key="2">
    <source>
        <dbReference type="ARBA" id="ARBA00010427"/>
    </source>
</evidence>
<dbReference type="AlphaFoldDB" id="A0A6B0RWH6"/>
<feature type="region of interest" description="Disordered" evidence="9">
    <location>
        <begin position="325"/>
        <end position="358"/>
    </location>
</feature>
<dbReference type="PANTHER" id="PTHR12466:SF8">
    <property type="entry name" value="PARAFIBROMIN"/>
    <property type="match status" value="1"/>
</dbReference>
<evidence type="ECO:0000256" key="9">
    <source>
        <dbReference type="SAM" id="MobiDB-lite"/>
    </source>
</evidence>
<protein>
    <recommendedName>
        <fullName evidence="7">Parafibromin</fullName>
    </recommendedName>
    <alternativeName>
        <fullName evidence="8">Cell division cycle protein 73 homolog</fullName>
    </alternativeName>
</protein>
<dbReference type="GO" id="GO:0032968">
    <property type="term" value="P:positive regulation of transcription elongation by RNA polymerase II"/>
    <property type="evidence" value="ECO:0007669"/>
    <property type="project" value="TreeGrafter"/>
</dbReference>
<dbReference type="GO" id="GO:0016593">
    <property type="term" value="C:Cdc73/Paf1 complex"/>
    <property type="evidence" value="ECO:0007669"/>
    <property type="project" value="InterPro"/>
</dbReference>
<reference evidence="12" key="1">
    <citation type="submission" date="2019-10" db="EMBL/GenBank/DDBJ databases">
        <title>The sequence and de novo assembly of the wild yak genome.</title>
        <authorList>
            <person name="Liu Y."/>
        </authorList>
    </citation>
    <scope>NUCLEOTIDE SEQUENCE [LARGE SCALE GENOMIC DNA]</scope>
    <source>
        <strain evidence="12">WY2019</strain>
    </source>
</reference>
<dbReference type="InterPro" id="IPR032041">
    <property type="entry name" value="Cdc73_N"/>
</dbReference>
<gene>
    <name evidence="12" type="ORF">E5288_WYG009290</name>
</gene>
<dbReference type="GO" id="GO:0006368">
    <property type="term" value="P:transcription elongation by RNA polymerase II"/>
    <property type="evidence" value="ECO:0007669"/>
    <property type="project" value="InterPro"/>
</dbReference>
<evidence type="ECO:0000256" key="7">
    <source>
        <dbReference type="ARBA" id="ARBA00071106"/>
    </source>
</evidence>
<evidence type="ECO:0000256" key="6">
    <source>
        <dbReference type="ARBA" id="ARBA00064310"/>
    </source>
</evidence>
<sequence length="826" mass="94332">MADVLSVLRQYNIQKKEIVVKGDEVIFGEFSWPKNVKTNYVVWGTGKEGQPREYYTLDSILFLLNNVHLSHPVYVRRAATENIPVVRRPDRKDLLGYLNGEASTSASIDRSAPLEIGLQRSTQVKRAADEVLAEAKKPRIEDEECVRLDKERLAARLEGHKEGIVQTEQIRSLSEAMSVEKIAAIKAKIMAKKRSTIKTDLDDDITALKQRSFVDAEVDVTRDIVSRERVWRTRTTILQSTGKNFSKNIFAILQSVKAREEGRAPEQRPAPNAAPVDPTLRTKQPIPAAYNRYDQERFKGKEETEGFKIDTMGTYHGMTLKSVTEGASARKTQTPAAQPVPRPVSQARPPPNQKKGSRTPIIIIPAATTSLITMLNAKDLLQDLKFVPSDEKKKQGCQRENETLIQRRKDQMQPGGTAISVTVPYRVVDQPLKLMPQDWDRVVAVFVQGPAWQFKGWPWLLPDGSPVDIFAKIKAFHLKYDEVRLDPNVQKWDVTVLELSYHKRHLDRPVFLRFWETLDRTFRKVSDSRNLHIPKGYRYLSESGNNQKLVGSVYKNILGVINVCHLKALPYRDKLRSHRKEKCSVPSHSGKCTHLTEKVVSNYQKRNRFTLNTIYVYTEDNFYHHFLLEKGSVSGYAHGPTTLIISPRPINKQVLDKIRWNDFNLNYVIQRISGELRLSWGLLLISTADSLLDPAENRGTMKDRWSLSFKYNPLHSDLASPSAFEFIFGTYIKFTHKSILKITFSPSINLCTLINKNQSNQKSVCSLLHFADSQNTIQQNAEGLAKGRGEEQNRIFKCKTSFPIKIYHAFIIVRKDEWQNDHTGES</sequence>
<dbReference type="Proteomes" id="UP000322234">
    <property type="component" value="Unassembled WGS sequence"/>
</dbReference>
<feature type="compositionally biased region" description="Pro residues" evidence="9">
    <location>
        <begin position="338"/>
        <end position="352"/>
    </location>
</feature>
<evidence type="ECO:0000256" key="4">
    <source>
        <dbReference type="ARBA" id="ARBA00023242"/>
    </source>
</evidence>
<dbReference type="InterPro" id="IPR031336">
    <property type="entry name" value="CDC73_C"/>
</dbReference>
<comment type="subcellular location">
    <subcellularLocation>
        <location evidence="1">Nucleus</location>
    </subcellularLocation>
</comment>
<proteinExistence type="inferred from homology"/>
<dbReference type="InterPro" id="IPR038103">
    <property type="entry name" value="CDC73_C_sf"/>
</dbReference>
<keyword evidence="5" id="KW-0131">Cell cycle</keyword>
<dbReference type="EMBL" id="VBQZ03000112">
    <property type="protein sequence ID" value="MXQ94469.1"/>
    <property type="molecule type" value="Genomic_DNA"/>
</dbReference>
<keyword evidence="3" id="KW-0804">Transcription</keyword>
<evidence type="ECO:0000313" key="12">
    <source>
        <dbReference type="EMBL" id="MXQ94469.1"/>
    </source>
</evidence>
<evidence type="ECO:0000259" key="11">
    <source>
        <dbReference type="Pfam" id="PF16050"/>
    </source>
</evidence>
<dbReference type="InterPro" id="IPR007852">
    <property type="entry name" value="Cdc73/Parafibromin"/>
</dbReference>
<evidence type="ECO:0000256" key="1">
    <source>
        <dbReference type="ARBA" id="ARBA00004123"/>
    </source>
</evidence>
<dbReference type="FunFam" id="3.40.50.11990:FF:000001">
    <property type="entry name" value="Cell division cycle 73"/>
    <property type="match status" value="1"/>
</dbReference>